<dbReference type="GeneID" id="18873629"/>
<dbReference type="EMBL" id="GL996501">
    <property type="protein sequence ID" value="EGW33566.1"/>
    <property type="molecule type" value="Genomic_DNA"/>
</dbReference>
<organism evidence="3">
    <name type="scientific">Spathaspora passalidarum (strain NRRL Y-27907 / 11-Y1)</name>
    <dbReference type="NCBI Taxonomy" id="619300"/>
    <lineage>
        <taxon>Eukaryota</taxon>
        <taxon>Fungi</taxon>
        <taxon>Dikarya</taxon>
        <taxon>Ascomycota</taxon>
        <taxon>Saccharomycotina</taxon>
        <taxon>Pichiomycetes</taxon>
        <taxon>Debaryomycetaceae</taxon>
        <taxon>Spathaspora</taxon>
    </lineage>
</organism>
<dbReference type="InParanoid" id="G3AKA7"/>
<dbReference type="FunCoup" id="G3AKA7">
    <property type="interactions" value="25"/>
</dbReference>
<keyword evidence="3" id="KW-1185">Reference proteome</keyword>
<dbReference type="Pfam" id="PF06916">
    <property type="entry name" value="FAM210A-B_dom"/>
    <property type="match status" value="1"/>
</dbReference>
<dbReference type="OrthoDB" id="426386at2759"/>
<name>G3AKA7_SPAPN</name>
<protein>
    <recommendedName>
        <fullName evidence="1">DUF1279 domain-containing protein</fullName>
    </recommendedName>
</protein>
<evidence type="ECO:0000313" key="3">
    <source>
        <dbReference type="Proteomes" id="UP000000709"/>
    </source>
</evidence>
<proteinExistence type="predicted"/>
<dbReference type="AlphaFoldDB" id="G3AKA7"/>
<sequence>MFPFAPLRRIPFRISNISRTVRNASTATKPKGIKALTKAYGLPALGIYLGLSCIDLPICYIFVHSMGSEKIEIYENKVKNVFGYGVSEEEVLRRQESRVKEVVVEDKEQSLWKTVVNSFSWTEFAIAYGIHKSLIFIRLPITAAITPAVVRTLAGWGFNIGKGVVKTTSAGAAGTTVKAFDVTASNPKFGTRPTSKKKWWWFF</sequence>
<reference evidence="2 3" key="1">
    <citation type="journal article" date="2011" name="Proc. Natl. Acad. Sci. U.S.A.">
        <title>Comparative genomics of xylose-fermenting fungi for enhanced biofuel production.</title>
        <authorList>
            <person name="Wohlbach D.J."/>
            <person name="Kuo A."/>
            <person name="Sato T.K."/>
            <person name="Potts K.M."/>
            <person name="Salamov A.A."/>
            <person name="LaButti K.M."/>
            <person name="Sun H."/>
            <person name="Clum A."/>
            <person name="Pangilinan J.L."/>
            <person name="Lindquist E.A."/>
            <person name="Lucas S."/>
            <person name="Lapidus A."/>
            <person name="Jin M."/>
            <person name="Gunawan C."/>
            <person name="Balan V."/>
            <person name="Dale B.E."/>
            <person name="Jeffries T.W."/>
            <person name="Zinkel R."/>
            <person name="Barry K.W."/>
            <person name="Grigoriev I.V."/>
            <person name="Gasch A.P."/>
        </authorList>
    </citation>
    <scope>NUCLEOTIDE SEQUENCE [LARGE SCALE GENOMIC DNA]</scope>
    <source>
        <strain evidence="3">NRRL Y-27907 / 11-Y1</strain>
    </source>
</reference>
<dbReference type="OMA" id="VHSMGQE"/>
<dbReference type="HOGENOM" id="CLU_059211_2_0_1"/>
<dbReference type="RefSeq" id="XP_007375081.1">
    <property type="nucleotide sequence ID" value="XM_007375019.1"/>
</dbReference>
<dbReference type="KEGG" id="spaa:SPAPADRAFT_60904"/>
<accession>G3AKA7</accession>
<dbReference type="PANTHER" id="PTHR21377">
    <property type="entry name" value="PROTEIN FAM210B, MITOCHONDRIAL"/>
    <property type="match status" value="1"/>
</dbReference>
<dbReference type="Proteomes" id="UP000000709">
    <property type="component" value="Unassembled WGS sequence"/>
</dbReference>
<feature type="domain" description="DUF1279" evidence="1">
    <location>
        <begin position="32"/>
        <end position="147"/>
    </location>
</feature>
<dbReference type="eggNOG" id="KOG4526">
    <property type="taxonomic scope" value="Eukaryota"/>
</dbReference>
<evidence type="ECO:0000313" key="2">
    <source>
        <dbReference type="EMBL" id="EGW33566.1"/>
    </source>
</evidence>
<dbReference type="PANTHER" id="PTHR21377:SF0">
    <property type="entry name" value="PROTEIN FAM210B, MITOCHONDRIAL"/>
    <property type="match status" value="1"/>
</dbReference>
<dbReference type="InterPro" id="IPR045866">
    <property type="entry name" value="FAM210A/B-like"/>
</dbReference>
<gene>
    <name evidence="2" type="ORF">SPAPADRAFT_60904</name>
</gene>
<dbReference type="GO" id="GO:0005739">
    <property type="term" value="C:mitochondrion"/>
    <property type="evidence" value="ECO:0007669"/>
    <property type="project" value="TreeGrafter"/>
</dbReference>
<evidence type="ECO:0000259" key="1">
    <source>
        <dbReference type="Pfam" id="PF06916"/>
    </source>
</evidence>
<dbReference type="InterPro" id="IPR009688">
    <property type="entry name" value="FAM210A/B-like_dom"/>
</dbReference>